<name>A0A1C6K3V3_9FIRM</name>
<accession>A0A1C6K3V3</accession>
<dbReference type="GO" id="GO:0016810">
    <property type="term" value="F:hydrolase activity, acting on carbon-nitrogen (but not peptide) bonds"/>
    <property type="evidence" value="ECO:0007669"/>
    <property type="project" value="InterPro"/>
</dbReference>
<proteinExistence type="predicted"/>
<feature type="domain" description="NodB homology" evidence="2">
    <location>
        <begin position="44"/>
        <end position="231"/>
    </location>
</feature>
<dbReference type="AlphaFoldDB" id="A0A1C6K3V3"/>
<keyword evidence="3" id="KW-0378">Hydrolase</keyword>
<dbReference type="InterPro" id="IPR050248">
    <property type="entry name" value="Polysacc_deacetylase_ArnD"/>
</dbReference>
<evidence type="ECO:0000256" key="1">
    <source>
        <dbReference type="SAM" id="SignalP"/>
    </source>
</evidence>
<organism evidence="3">
    <name type="scientific">uncultured Anaerotruncus sp</name>
    <dbReference type="NCBI Taxonomy" id="905011"/>
    <lineage>
        <taxon>Bacteria</taxon>
        <taxon>Bacillati</taxon>
        <taxon>Bacillota</taxon>
        <taxon>Clostridia</taxon>
        <taxon>Eubacteriales</taxon>
        <taxon>Oscillospiraceae</taxon>
        <taxon>Anaerotruncus</taxon>
        <taxon>environmental samples</taxon>
    </lineage>
</organism>
<feature type="chain" id="PRO_5008738361" evidence="1">
    <location>
        <begin position="19"/>
        <end position="238"/>
    </location>
</feature>
<dbReference type="PANTHER" id="PTHR10587:SF137">
    <property type="entry name" value="4-DEOXY-4-FORMAMIDO-L-ARABINOSE-PHOSPHOUNDECAPRENOL DEFORMYLASE ARND-RELATED"/>
    <property type="match status" value="1"/>
</dbReference>
<dbReference type="Pfam" id="PF01522">
    <property type="entry name" value="Polysacc_deac_1"/>
    <property type="match status" value="1"/>
</dbReference>
<reference evidence="3" key="1">
    <citation type="submission" date="2015-09" db="EMBL/GenBank/DDBJ databases">
        <authorList>
            <consortium name="Pathogen Informatics"/>
        </authorList>
    </citation>
    <scope>NUCLEOTIDE SEQUENCE</scope>
    <source>
        <strain evidence="3">2789STDY5834896</strain>
    </source>
</reference>
<dbReference type="CDD" id="cd10959">
    <property type="entry name" value="CE4_NodB_like_3"/>
    <property type="match status" value="1"/>
</dbReference>
<dbReference type="Gene3D" id="3.20.20.370">
    <property type="entry name" value="Glycoside hydrolase/deacetylase"/>
    <property type="match status" value="1"/>
</dbReference>
<evidence type="ECO:0000259" key="2">
    <source>
        <dbReference type="PROSITE" id="PS51677"/>
    </source>
</evidence>
<dbReference type="PROSITE" id="PS51677">
    <property type="entry name" value="NODB"/>
    <property type="match status" value="1"/>
</dbReference>
<dbReference type="PROSITE" id="PS51257">
    <property type="entry name" value="PROKAR_LIPOPROTEIN"/>
    <property type="match status" value="1"/>
</dbReference>
<dbReference type="InterPro" id="IPR002509">
    <property type="entry name" value="NODB_dom"/>
</dbReference>
<dbReference type="GO" id="GO:0005975">
    <property type="term" value="P:carbohydrate metabolic process"/>
    <property type="evidence" value="ECO:0007669"/>
    <property type="project" value="InterPro"/>
</dbReference>
<protein>
    <submittedName>
        <fullName evidence="3">Probable polysaccharide deacetylase pdaA</fullName>
        <ecNumber evidence="3">3.-.-.-</ecNumber>
    </submittedName>
</protein>
<feature type="signal peptide" evidence="1">
    <location>
        <begin position="1"/>
        <end position="18"/>
    </location>
</feature>
<dbReference type="SUPFAM" id="SSF88713">
    <property type="entry name" value="Glycoside hydrolase/deacetylase"/>
    <property type="match status" value="1"/>
</dbReference>
<keyword evidence="1" id="KW-0732">Signal</keyword>
<dbReference type="PANTHER" id="PTHR10587">
    <property type="entry name" value="GLYCOSYL TRANSFERASE-RELATED"/>
    <property type="match status" value="1"/>
</dbReference>
<dbReference type="EC" id="3.-.-.-" evidence="3"/>
<evidence type="ECO:0000313" key="3">
    <source>
        <dbReference type="EMBL" id="SCJ89006.1"/>
    </source>
</evidence>
<gene>
    <name evidence="3" type="primary">pdaA_2</name>
    <name evidence="3" type="ORF">SAMEA3545359_02575</name>
</gene>
<sequence>MAKHSLLLTALGVTAACAAGYTVVPTIYNKRIRRDMVRTIPQQNAVMLTFDDGPDPRYTPALLDLLKKEEVHATFFVVADNARENPAIIKRMQAEGHTVALHALSHRCAWLSSGRYTQYEFAQSVQILASMGVTPRYYRPPWGYTNPHTLPTARRYGMRPILWSVMAEDWSARSTADVITDKLLARVKGGSIICLHDAGENSGGAPGAPARTIQALARVLPILKGRGYHFVTPQQVQL</sequence>
<dbReference type="EMBL" id="FMHG01000003">
    <property type="protein sequence ID" value="SCJ89006.1"/>
    <property type="molecule type" value="Genomic_DNA"/>
</dbReference>
<dbReference type="InterPro" id="IPR011330">
    <property type="entry name" value="Glyco_hydro/deAcase_b/a-brl"/>
</dbReference>